<dbReference type="CDD" id="cd05520">
    <property type="entry name" value="Bromo_polybromo_III"/>
    <property type="match status" value="1"/>
</dbReference>
<dbReference type="FunFam" id="1.20.920.10:FF:000011">
    <property type="entry name" value="Protein polybromo-1 isoform 1"/>
    <property type="match status" value="1"/>
</dbReference>
<evidence type="ECO:0000256" key="19">
    <source>
        <dbReference type="ARBA" id="ARBA00069785"/>
    </source>
</evidence>
<dbReference type="FunFam" id="1.25.10.10:FF:000057">
    <property type="entry name" value="Exportin-2 isoform 1"/>
    <property type="match status" value="1"/>
</dbReference>
<feature type="region of interest" description="Disordered" evidence="23">
    <location>
        <begin position="1535"/>
        <end position="1568"/>
    </location>
</feature>
<dbReference type="InterPro" id="IPR001025">
    <property type="entry name" value="BAH_dom"/>
</dbReference>
<dbReference type="InterPro" id="IPR001494">
    <property type="entry name" value="Importin-beta_N"/>
</dbReference>
<feature type="DNA-binding region" description="HMG box" evidence="22">
    <location>
        <begin position="1359"/>
        <end position="1427"/>
    </location>
</feature>
<dbReference type="PRINTS" id="PR00503">
    <property type="entry name" value="BROMODOMAIN"/>
</dbReference>
<evidence type="ECO:0000256" key="9">
    <source>
        <dbReference type="ARBA" id="ARBA00022927"/>
    </source>
</evidence>
<feature type="domain" description="Bromo" evidence="24">
    <location>
        <begin position="388"/>
        <end position="458"/>
    </location>
</feature>
<dbReference type="FunFam" id="1.20.920.10:FF:000009">
    <property type="entry name" value="Protein polybromo-1 isoform 1"/>
    <property type="match status" value="1"/>
</dbReference>
<feature type="compositionally biased region" description="Acidic residues" evidence="23">
    <location>
        <begin position="176"/>
        <end position="185"/>
    </location>
</feature>
<feature type="domain" description="Importin N-terminal" evidence="26">
    <location>
        <begin position="1716"/>
        <end position="1789"/>
    </location>
</feature>
<feature type="domain" description="Bromo" evidence="24">
    <location>
        <begin position="526"/>
        <end position="596"/>
    </location>
</feature>
<dbReference type="Gene3D" id="1.20.920.10">
    <property type="entry name" value="Bromodomain-like"/>
    <property type="match status" value="6"/>
</dbReference>
<evidence type="ECO:0000259" key="24">
    <source>
        <dbReference type="PROSITE" id="PS50014"/>
    </source>
</evidence>
<dbReference type="SMART" id="SM00913">
    <property type="entry name" value="IBN_N"/>
    <property type="match status" value="1"/>
</dbReference>
<dbReference type="CDD" id="cd05524">
    <property type="entry name" value="Bromo_polybromo_I"/>
    <property type="match status" value="1"/>
</dbReference>
<dbReference type="InterPro" id="IPR013713">
    <property type="entry name" value="XPO2_central"/>
</dbReference>
<comment type="subcellular location">
    <subcellularLocation>
        <location evidence="2">Cytoplasm</location>
    </subcellularLocation>
    <subcellularLocation>
        <location evidence="1">Nucleus</location>
    </subcellularLocation>
</comment>
<evidence type="ECO:0000256" key="21">
    <source>
        <dbReference type="PROSITE-ProRule" id="PRU00035"/>
    </source>
</evidence>
<dbReference type="SMART" id="SM00398">
    <property type="entry name" value="HMG"/>
    <property type="match status" value="1"/>
</dbReference>
<evidence type="ECO:0000313" key="29">
    <source>
        <dbReference type="Proteomes" id="UP001279410"/>
    </source>
</evidence>
<dbReference type="InterPro" id="IPR009071">
    <property type="entry name" value="HMG_box_dom"/>
</dbReference>
<name>A0AAD3RDH4_LATJO</name>
<evidence type="ECO:0000256" key="4">
    <source>
        <dbReference type="ARBA" id="ARBA00018945"/>
    </source>
</evidence>
<dbReference type="FunFam" id="1.20.920.10:FF:000015">
    <property type="entry name" value="protein polybromo-1 isoform X3"/>
    <property type="match status" value="1"/>
</dbReference>
<keyword evidence="11 21" id="KW-0103">Bromodomain</keyword>
<evidence type="ECO:0000256" key="11">
    <source>
        <dbReference type="ARBA" id="ARBA00023117"/>
    </source>
</evidence>
<feature type="region of interest" description="Disordered" evidence="23">
    <location>
        <begin position="476"/>
        <end position="510"/>
    </location>
</feature>
<feature type="domain" description="HMG box" evidence="25">
    <location>
        <begin position="1359"/>
        <end position="1427"/>
    </location>
</feature>
<evidence type="ECO:0000256" key="17">
    <source>
        <dbReference type="ARBA" id="ARBA00056690"/>
    </source>
</evidence>
<evidence type="ECO:0000256" key="1">
    <source>
        <dbReference type="ARBA" id="ARBA00004123"/>
    </source>
</evidence>
<evidence type="ECO:0000313" key="28">
    <source>
        <dbReference type="EMBL" id="GLD64441.1"/>
    </source>
</evidence>
<dbReference type="GO" id="GO:0005737">
    <property type="term" value="C:cytoplasm"/>
    <property type="evidence" value="ECO:0007669"/>
    <property type="project" value="UniProtKB-SubCell"/>
</dbReference>
<feature type="region of interest" description="Disordered" evidence="23">
    <location>
        <begin position="23"/>
        <end position="54"/>
    </location>
</feature>
<comment type="subunit">
    <text evidence="18">Interacts with cftr.</text>
</comment>
<dbReference type="PROSITE" id="PS50118">
    <property type="entry name" value="HMG_BOX_2"/>
    <property type="match status" value="1"/>
</dbReference>
<dbReference type="InterPro" id="IPR036427">
    <property type="entry name" value="Bromodomain-like_sf"/>
</dbReference>
<dbReference type="PROSITE" id="PS50166">
    <property type="entry name" value="IMPORTIN_B_NT"/>
    <property type="match status" value="1"/>
</dbReference>
<dbReference type="SUPFAM" id="SSF48371">
    <property type="entry name" value="ARM repeat"/>
    <property type="match status" value="1"/>
</dbReference>
<evidence type="ECO:0000256" key="15">
    <source>
        <dbReference type="ARBA" id="ARBA00030693"/>
    </source>
</evidence>
<evidence type="ECO:0000256" key="3">
    <source>
        <dbReference type="ARBA" id="ARBA00008669"/>
    </source>
</evidence>
<dbReference type="Pfam" id="PF01426">
    <property type="entry name" value="BAH"/>
    <property type="match status" value="2"/>
</dbReference>
<dbReference type="GO" id="GO:0016514">
    <property type="term" value="C:SWI/SNF complex"/>
    <property type="evidence" value="ECO:0007669"/>
    <property type="project" value="TreeGrafter"/>
</dbReference>
<organism evidence="28 29">
    <name type="scientific">Lates japonicus</name>
    <name type="common">Japanese lates</name>
    <dbReference type="NCBI Taxonomy" id="270547"/>
    <lineage>
        <taxon>Eukaryota</taxon>
        <taxon>Metazoa</taxon>
        <taxon>Chordata</taxon>
        <taxon>Craniata</taxon>
        <taxon>Vertebrata</taxon>
        <taxon>Euteleostomi</taxon>
        <taxon>Actinopterygii</taxon>
        <taxon>Neopterygii</taxon>
        <taxon>Teleostei</taxon>
        <taxon>Neoteleostei</taxon>
        <taxon>Acanthomorphata</taxon>
        <taxon>Carangaria</taxon>
        <taxon>Carangaria incertae sedis</taxon>
        <taxon>Centropomidae</taxon>
        <taxon>Lates</taxon>
    </lineage>
</organism>
<keyword evidence="5" id="KW-0813">Transport</keyword>
<evidence type="ECO:0000256" key="7">
    <source>
        <dbReference type="ARBA" id="ARBA00022737"/>
    </source>
</evidence>
<evidence type="ECO:0000256" key="20">
    <source>
        <dbReference type="ARBA" id="ARBA00081726"/>
    </source>
</evidence>
<evidence type="ECO:0000256" key="10">
    <source>
        <dbReference type="ARBA" id="ARBA00023015"/>
    </source>
</evidence>
<feature type="compositionally biased region" description="Basic and acidic residues" evidence="23">
    <location>
        <begin position="1411"/>
        <end position="1425"/>
    </location>
</feature>
<evidence type="ECO:0000256" key="16">
    <source>
        <dbReference type="ARBA" id="ARBA00032265"/>
    </source>
</evidence>
<keyword evidence="8" id="KW-0156">Chromatin regulator</keyword>
<dbReference type="EMBL" id="BRZM01000069">
    <property type="protein sequence ID" value="GLD64441.1"/>
    <property type="molecule type" value="Genomic_DNA"/>
</dbReference>
<dbReference type="FunFam" id="1.20.920.10:FF:000013">
    <property type="entry name" value="Protein polybromo-1 isoform 1"/>
    <property type="match status" value="1"/>
</dbReference>
<dbReference type="SMART" id="SM00439">
    <property type="entry name" value="BAH"/>
    <property type="match status" value="2"/>
</dbReference>
<dbReference type="InterPro" id="IPR016024">
    <property type="entry name" value="ARM-type_fold"/>
</dbReference>
<keyword evidence="12 22" id="KW-0238">DNA-binding</keyword>
<dbReference type="InterPro" id="IPR043151">
    <property type="entry name" value="BAH_sf"/>
</dbReference>
<evidence type="ECO:0000256" key="5">
    <source>
        <dbReference type="ARBA" id="ARBA00022448"/>
    </source>
</evidence>
<dbReference type="Pfam" id="PF00505">
    <property type="entry name" value="HMG_box"/>
    <property type="match status" value="1"/>
</dbReference>
<gene>
    <name evidence="28" type="ORF">AKAME5_001598800</name>
</gene>
<feature type="domain" description="BAH" evidence="27">
    <location>
        <begin position="1139"/>
        <end position="1255"/>
    </location>
</feature>
<dbReference type="CDD" id="cd04717">
    <property type="entry name" value="BAH_polybromo"/>
    <property type="match status" value="2"/>
</dbReference>
<comment type="function">
    <text evidence="17">Export receptor for importin alpha. Mediates importin-alpha re-export from the nucleus to the cytoplasm after import substrates have been released into the nucleoplasm. Negatively regulates fluid secretion and plays a role in fluid homeostasis by down-regulating cftr activity.</text>
</comment>
<dbReference type="CDD" id="cd21984">
    <property type="entry name" value="HMG-box_PB1"/>
    <property type="match status" value="1"/>
</dbReference>
<evidence type="ECO:0000256" key="18">
    <source>
        <dbReference type="ARBA" id="ARBA00063432"/>
    </source>
</evidence>
<feature type="compositionally biased region" description="Basic residues" evidence="23">
    <location>
        <begin position="497"/>
        <end position="510"/>
    </location>
</feature>
<comment type="caution">
    <text evidence="28">The sequence shown here is derived from an EMBL/GenBank/DDBJ whole genome shotgun (WGS) entry which is preliminary data.</text>
</comment>
<evidence type="ECO:0000256" key="23">
    <source>
        <dbReference type="SAM" id="MobiDB-lite"/>
    </source>
</evidence>
<feature type="region of interest" description="Disordered" evidence="23">
    <location>
        <begin position="174"/>
        <end position="199"/>
    </location>
</feature>
<keyword evidence="9" id="KW-0653">Protein transport</keyword>
<keyword evidence="13" id="KW-0804">Transcription</keyword>
<protein>
    <recommendedName>
        <fullName evidence="4">Exportin-2</fullName>
    </recommendedName>
    <alternativeName>
        <fullName evidence="20">Cellular apoptosis susceptibility protein</fullName>
    </alternativeName>
    <alternativeName>
        <fullName evidence="16">Chromosome segregation 1-like protein</fullName>
    </alternativeName>
    <alternativeName>
        <fullName evidence="15">Importin-alpha re-exporter</fullName>
    </alternativeName>
    <alternativeName>
        <fullName evidence="19">Protein polybromo-1</fullName>
    </alternativeName>
</protein>
<dbReference type="GO" id="GO:0006886">
    <property type="term" value="P:intracellular protein transport"/>
    <property type="evidence" value="ECO:0007669"/>
    <property type="project" value="InterPro"/>
</dbReference>
<dbReference type="InterPro" id="IPR018359">
    <property type="entry name" value="Bromodomain_CS"/>
</dbReference>
<evidence type="ECO:0000256" key="2">
    <source>
        <dbReference type="ARBA" id="ARBA00004496"/>
    </source>
</evidence>
<dbReference type="PANTHER" id="PTHR16062">
    <property type="entry name" value="SWI/SNF-RELATED"/>
    <property type="match status" value="1"/>
</dbReference>
<dbReference type="CDD" id="cd05518">
    <property type="entry name" value="Bromo_polybromo_IV"/>
    <property type="match status" value="1"/>
</dbReference>
<feature type="domain" description="Bromo" evidence="24">
    <location>
        <begin position="83"/>
        <end position="153"/>
    </location>
</feature>
<dbReference type="InterPro" id="IPR037968">
    <property type="entry name" value="PBRM1_BD5"/>
</dbReference>
<dbReference type="InterPro" id="IPR037382">
    <property type="entry name" value="Rsc/polybromo"/>
</dbReference>
<dbReference type="GO" id="GO:0006368">
    <property type="term" value="P:transcription elongation by RNA polymerase II"/>
    <property type="evidence" value="ECO:0007669"/>
    <property type="project" value="TreeGrafter"/>
</dbReference>
<dbReference type="GO" id="GO:0003682">
    <property type="term" value="F:chromatin binding"/>
    <property type="evidence" value="ECO:0007669"/>
    <property type="project" value="InterPro"/>
</dbReference>
<feature type="domain" description="Bromo" evidence="24">
    <location>
        <begin position="663"/>
        <end position="733"/>
    </location>
</feature>
<comment type="similarity">
    <text evidence="3">Belongs to the XPO2/CSE1 family.</text>
</comment>
<dbReference type="Gene3D" id="2.30.30.490">
    <property type="match status" value="2"/>
</dbReference>
<keyword evidence="6" id="KW-0963">Cytoplasm</keyword>
<feature type="domain" description="Bromo" evidence="24">
    <location>
        <begin position="221"/>
        <end position="291"/>
    </location>
</feature>
<dbReference type="CDD" id="cd05526">
    <property type="entry name" value="Bromo_polybromo_VI"/>
    <property type="match status" value="1"/>
</dbReference>
<feature type="region of interest" description="Disordered" evidence="23">
    <location>
        <begin position="1411"/>
        <end position="1437"/>
    </location>
</feature>
<keyword evidence="14 22" id="KW-0539">Nucleus</keyword>
<evidence type="ECO:0000256" key="8">
    <source>
        <dbReference type="ARBA" id="ARBA00022853"/>
    </source>
</evidence>
<dbReference type="PROSITE" id="PS51038">
    <property type="entry name" value="BAH"/>
    <property type="match status" value="2"/>
</dbReference>
<dbReference type="SUPFAM" id="SSF47095">
    <property type="entry name" value="HMG-box"/>
    <property type="match status" value="1"/>
</dbReference>
<dbReference type="PROSITE" id="PS50014">
    <property type="entry name" value="BROMODOMAIN_2"/>
    <property type="match status" value="5"/>
</dbReference>
<dbReference type="FunFam" id="1.20.920.10:FF:000010">
    <property type="entry name" value="protein polybromo-1 isoform X3"/>
    <property type="match status" value="1"/>
</dbReference>
<dbReference type="CDD" id="cd05515">
    <property type="entry name" value="Bromo_polybromo_V"/>
    <property type="match status" value="1"/>
</dbReference>
<dbReference type="SUPFAM" id="SSF47370">
    <property type="entry name" value="Bromodomain"/>
    <property type="match status" value="6"/>
</dbReference>
<dbReference type="FunFam" id="2.30.30.490:FF:000002">
    <property type="entry name" value="protein polybromo-1 isoform X3"/>
    <property type="match status" value="1"/>
</dbReference>
<dbReference type="PANTHER" id="PTHR16062:SF19">
    <property type="entry name" value="PROTEIN POLYBROMO-1"/>
    <property type="match status" value="1"/>
</dbReference>
<keyword evidence="7" id="KW-0677">Repeat</keyword>
<dbReference type="InterPro" id="IPR001487">
    <property type="entry name" value="Bromodomain"/>
</dbReference>
<dbReference type="GO" id="GO:0003677">
    <property type="term" value="F:DNA binding"/>
    <property type="evidence" value="ECO:0007669"/>
    <property type="project" value="UniProtKB-UniRule"/>
</dbReference>
<feature type="domain" description="BAH" evidence="27">
    <location>
        <begin position="943"/>
        <end position="1061"/>
    </location>
</feature>
<dbReference type="FunFam" id="2.30.30.490:FF:000003">
    <property type="entry name" value="protein polybromo-1 isoform X3"/>
    <property type="match status" value="1"/>
</dbReference>
<dbReference type="Pfam" id="PF03810">
    <property type="entry name" value="IBN_N"/>
    <property type="match status" value="1"/>
</dbReference>
<dbReference type="PROSITE" id="PS00633">
    <property type="entry name" value="BROMODOMAIN_1"/>
    <property type="match status" value="5"/>
</dbReference>
<evidence type="ECO:0000256" key="22">
    <source>
        <dbReference type="PROSITE-ProRule" id="PRU00267"/>
    </source>
</evidence>
<dbReference type="GO" id="GO:0006338">
    <property type="term" value="P:chromatin remodeling"/>
    <property type="evidence" value="ECO:0007669"/>
    <property type="project" value="InterPro"/>
</dbReference>
<dbReference type="Pfam" id="PF03378">
    <property type="entry name" value="CAS_CSE1"/>
    <property type="match status" value="1"/>
</dbReference>
<dbReference type="Pfam" id="PF00439">
    <property type="entry name" value="Bromodomain"/>
    <property type="match status" value="6"/>
</dbReference>
<dbReference type="Proteomes" id="UP001279410">
    <property type="component" value="Unassembled WGS sequence"/>
</dbReference>
<dbReference type="SMART" id="SM00297">
    <property type="entry name" value="BROMO"/>
    <property type="match status" value="6"/>
</dbReference>
<evidence type="ECO:0000259" key="27">
    <source>
        <dbReference type="PROSITE" id="PS51038"/>
    </source>
</evidence>
<evidence type="ECO:0000256" key="6">
    <source>
        <dbReference type="ARBA" id="ARBA00022490"/>
    </source>
</evidence>
<accession>A0AAD3RDH4</accession>
<dbReference type="CDD" id="cd05517">
    <property type="entry name" value="Bromo_polybromo_II"/>
    <property type="match status" value="1"/>
</dbReference>
<proteinExistence type="inferred from homology"/>
<dbReference type="InterPro" id="IPR036910">
    <property type="entry name" value="HMG_box_dom_sf"/>
</dbReference>
<dbReference type="InterPro" id="IPR005043">
    <property type="entry name" value="XPO2_C"/>
</dbReference>
<dbReference type="Gene3D" id="1.25.10.10">
    <property type="entry name" value="Leucine-rich Repeat Variant"/>
    <property type="match status" value="1"/>
</dbReference>
<evidence type="ECO:0000256" key="13">
    <source>
        <dbReference type="ARBA" id="ARBA00023163"/>
    </source>
</evidence>
<dbReference type="GO" id="GO:0016586">
    <property type="term" value="C:RSC-type complex"/>
    <property type="evidence" value="ECO:0007669"/>
    <property type="project" value="InterPro"/>
</dbReference>
<evidence type="ECO:0000259" key="25">
    <source>
        <dbReference type="PROSITE" id="PS50118"/>
    </source>
</evidence>
<evidence type="ECO:0000259" key="26">
    <source>
        <dbReference type="PROSITE" id="PS50166"/>
    </source>
</evidence>
<sequence>MAQYDLVGLVTCRQKGFAMALKRRRATSPSSSVSGGDFDDSQTSSLVSSIGRKRRRTSNIPTVDPIAVCHELYNTIRDYKDDQGRMLCELFIRAPKRRNQPDYYHVVSQPIDMMKIQQKLKMEEYDDVEQLTSDFQLLFNNAKTYYKSDSPEYRAACKLWDLYLRTKNEFVQRGEYDEDDDEGYDAQDNPGGSTEDESAPTCLKEVLEQLLDAVVSYTEPTGRLVSELFQKLPSKMQYPDYYAIIKEPIDLKIIAQKIQLGHYRGVSAMAKDIDLLVKNAKTYNEPGSQVFKDANTIKKIFAQKKSEMEHGEPIKSSIRIRNRRSAQGDRLSAITMALQYESDEEGILSGSVHYDEGESEAESMTSNMDMSNPIFQLYEAVRGARNSQGQLISEPFLQLPSRKDYPDYYHQISQPICLHQIKNKMKNNEYESVEHIDSDLTLMFENAKRYNVPHSSIYKRALKLQHIQQMKRKELLQRDDDDGDSMLSSATSDTSSTKRKSHKKNTKKNRMKALLAAVTEAREAGTGRRLCDLFMVKPSKKDYPDYYKVILEPMDLRTIEHNIRSDKYMTEDSMVEDMKLMFRNARHYNEEGSQVYNDADILEKIMKDRRRDLGPATDDDDMMSPKLKIRKNSITLKKSKYLTPLQQKLNELYEAVKNYTDKRGRRLSTIFLRLPSRAELPDYYIAIKKPVDMEKIKSHMLANKYQDVDALVEDLVLMFNNACTYNEPESLIYRDALVLHRVLLETRRDLEGGEDAHVPDVPRLIQELIRSLFVSVLSHQDDEGRCYSDSLAEIPALDPANPEKPALNFEIIRTNVDRGRYKRLDVFQDHMFEVLEKARRLNRTDSEIFEDAVELQQFFIRIRDELCKNGEILMSPALSYTSKHLHSDVEKEKKEKLPKEFEEDKIKREEEKREAEKREDSVGGSWQSNLQRTYSQDCSFKDSMYHVGDYVYVEPAEPNLQPHIIYIERLWQDDTGEKWLYGCWFYRPNETFHLATRKFLEKEVFKSDYYNKAPVSKILGKCVVMFVKEYFKLHPEGFRAEDVYVCESRYSAKSKSFKKIKMWTMPLSSVRFVPREVPLPVVRVASMFAPKQEEKPPEITDENKMTDSIVDKEREDVPMDMTNGEPGCQYYEQLCYNNLWLKVGDCVYIGSHGLVRHRVGRIEKMWMRDGAGYFFGPIFIHPEETEHEPTKMFYKKEVFLSNLEETCPMTCIIGKCVVSSFKDYLSCRPTEVPEENVLLCESRYIESEKQMKKFKGLKRFSLSGKVVEDEIYYFRKLIVPQKEPSPLLDRKIEELEAKFADMTDEELEDLGDDDGELGDQSLPQMQSSMSSDMDIMPYTPPQSTPKSIKGLSKKEGSKRKINMSGYILFSSEMRAVIKAQHPDFSFGELSRLVGTEWRNLESSRKAEYEERAAKVAEQQERERAQHQTSPRAGTPVGALMGVVPPPTPMGMLNPSMTPVSEGMMGAYRSAMMPLQGHVEGMVSMTGIPPHHMGVPVFPQHLLPVMPGFPGMPYFGVNGMGGGPGAGSIHGSQMGLMGSGQQAPPPYPGQGQMGQPALQQPSTPVFVSPPAKSQRLLHSEAYLRYIEGLNSESSTISKWDQALTVQKQDVRLTKEQESRLPSHWLKSKGAHKTMADALWRLRDLMLRDTLNIRQMHNLRLKAGTASTSGRSIVPPHPTLTEIHCNVTSMELNDANLQTLTEFLRKTLDPDPTVRRPAEKFLESVEGNQNYPLLLLTLLEKSQDNVIRVCAAVTFKNYIKRNWRIIEDEPNKISDTDRTAIKANIVNLMLSSPEQIQKQLSDAISIIGREDFPQKWPDLLTEMVTRFRSGDFHIINGVLRTAHSLFKRYRHEFKSNELWTEIKLVLDTFALPLTELFKATIELCQTHATDVNALKVLFSSLTLISKLFYSLNFQDLPEFFEDNMETWMTNFHGLLTLDNKLLQTDDEEEAGLLELLKSQICDNAALYAQKYDEEFQPYLPRFVTAIWNLLVSTGQEVKYDLLVSNAIQFLASVCERPHYKHLFEDQNTLTSICEKVIVPNMEFRSADEEAFEDNSEEYIRRDLEGSDIDTRRRAACDLVRGLCKFFEGPVTAIFSGYVNSMLTEYAKNPGENWKHKDAAIYLVTSLASKAQTQKHGITQANELVNLTEFFVNHILPDLKSPNVNEFPVLKADAIKYVMIFRSQLPKEQLLQAVPLLITHLQAESTVEHTYAAHALERLFTMRGPNNTTLITPAEMAPFTEQLLNNLFKAVALPGSAENEYIMKAIMRSFSLLQEAIVPYIPTLIGQLTHKLLLVSKNPSKPHFNHYLFESLCLSVRITCKANPTTVSSFEEALFPVFTEILQNDVQEFLPYVFQVMSLLLEIHSNSIPSSYMALFPHLLQPVLWERTGNIPPLVRLLQAYLEKGGATIASSAADKIPGLLGVFQKLIASKANDHQGFYLLNSIIEHMPPESITQYRKQIFILLFQRLQSSKTTKFIKSFLVFINLYCVKYGAIALQEIFDSIQPKMFGMVLEKIVIPEVQKVSGAVEKKICAVGITKILTECPAMMDTEYTKIWTPLLQALIGLFELPEDDSIPDDEHFIDIEDTPGYQTAFSQLAFAGRKEHDPIGDAVGNPKILLAQSLHKLSTACPGRVPSMLSTSLNAEALQFLQGYLQAATVQLV</sequence>
<reference evidence="28" key="1">
    <citation type="submission" date="2022-08" db="EMBL/GenBank/DDBJ databases">
        <title>Genome sequencing of akame (Lates japonicus).</title>
        <authorList>
            <person name="Hashiguchi Y."/>
            <person name="Takahashi H."/>
        </authorList>
    </citation>
    <scope>NUCLEOTIDE SEQUENCE</scope>
    <source>
        <strain evidence="28">Kochi</strain>
    </source>
</reference>
<dbReference type="GO" id="GO:0031267">
    <property type="term" value="F:small GTPase binding"/>
    <property type="evidence" value="ECO:0007669"/>
    <property type="project" value="InterPro"/>
</dbReference>
<keyword evidence="10" id="KW-0805">Transcription regulation</keyword>
<dbReference type="FunFam" id="1.20.920.10:FF:000006">
    <property type="entry name" value="protein polybromo-1 isoform X1"/>
    <property type="match status" value="1"/>
</dbReference>
<keyword evidence="29" id="KW-1185">Reference proteome</keyword>
<evidence type="ECO:0000256" key="12">
    <source>
        <dbReference type="ARBA" id="ARBA00023125"/>
    </source>
</evidence>
<dbReference type="Pfam" id="PF08506">
    <property type="entry name" value="Cse1"/>
    <property type="match status" value="1"/>
</dbReference>
<dbReference type="InterPro" id="IPR011989">
    <property type="entry name" value="ARM-like"/>
</dbReference>
<evidence type="ECO:0000256" key="14">
    <source>
        <dbReference type="ARBA" id="ARBA00023242"/>
    </source>
</evidence>
<feature type="compositionally biased region" description="Low complexity" evidence="23">
    <location>
        <begin position="485"/>
        <end position="495"/>
    </location>
</feature>